<sequence>MNILQHPKKIASLTAIAISSCLFIGQAHAQNNLPPPQANPPANPPSNLQNAPDDQNYEPPSRIARVGYSYGNISFADAGSNQWVPLLANRPISTGDSVSVPDGGRAELQVGANALRLNERTRISFITLNDENTQIQLSQGSLVLRVRALQERENFEVNTPNLSFSIQEPGEYRININEDNTSTVMVRRGVGVAQGDRDVITLREGEQTRFSGTNLNHTQIVRVPPFDTFDQWAADRDRAEDNSISARYVPRDMVGYQQLDEYGNWDTHLEYGAIWYPRGISVGWAPYRDGKWVWVAPWGWTWVDRSPWGFAPYHYGRWAYVGKRWGWVPGRYERHHRAVYAPALVAWVGIGSGGLNAGINLSSRHSHGPSVSWFPLGPGEVYRPHYTRSSRYIQHMNQTVIVNHTTVINRQSRDNDSYRNDRYRNQHVHNAVTSVPTQTFVRGDHVFPASSALRPSDTKNMRVNLDGPDLTPDKNNRFGDARPRNWQENDQFRSRPVITGSNRGEPIKINDAGKINRYDDNRSDERPARNDRFERSNRTELRSENGLAIPNTMPQSRNLNTPDRSSANAQRFERPAQIESRGFNQTVTAPVQNTSIATQPQASSNSGIRTVEEMSAERQSQRIRIDRMDPTSSQQRDRWEDSNREATRASISTQRQDPIREYRNNANQNVNPVPNANAEMTVNRPVNINNERNAERFERRVERAPERAPERIQERIQERPQAAMPREMPQPRQEVRMAEPRRETAPVMRVERPEREKSSDNKKESKREVHEQ</sequence>
<protein>
    <recommendedName>
        <fullName evidence="3">FecR protein domain-containing protein</fullName>
    </recommendedName>
</protein>
<feature type="region of interest" description="Disordered" evidence="1">
    <location>
        <begin position="697"/>
        <end position="772"/>
    </location>
</feature>
<dbReference type="EMBL" id="JACOFU010000001">
    <property type="protein sequence ID" value="MBC3829985.1"/>
    <property type="molecule type" value="Genomic_DNA"/>
</dbReference>
<organism evidence="4 5">
    <name type="scientific">Undibacterium amnicola</name>
    <dbReference type="NCBI Taxonomy" id="1834038"/>
    <lineage>
        <taxon>Bacteria</taxon>
        <taxon>Pseudomonadati</taxon>
        <taxon>Pseudomonadota</taxon>
        <taxon>Betaproteobacteria</taxon>
        <taxon>Burkholderiales</taxon>
        <taxon>Oxalobacteraceae</taxon>
        <taxon>Undibacterium</taxon>
    </lineage>
</organism>
<keyword evidence="2" id="KW-0732">Signal</keyword>
<dbReference type="Proteomes" id="UP000643610">
    <property type="component" value="Unassembled WGS sequence"/>
</dbReference>
<feature type="domain" description="FecR protein" evidence="3">
    <location>
        <begin position="97"/>
        <end position="189"/>
    </location>
</feature>
<proteinExistence type="predicted"/>
<dbReference type="InterPro" id="IPR006860">
    <property type="entry name" value="FecR"/>
</dbReference>
<dbReference type="Pfam" id="PF04773">
    <property type="entry name" value="FecR"/>
    <property type="match status" value="1"/>
</dbReference>
<feature type="region of interest" description="Disordered" evidence="1">
    <location>
        <begin position="450"/>
        <end position="677"/>
    </location>
</feature>
<gene>
    <name evidence="4" type="ORF">H8K33_00525</name>
</gene>
<feature type="compositionally biased region" description="Basic and acidic residues" evidence="1">
    <location>
        <begin position="514"/>
        <end position="543"/>
    </location>
</feature>
<feature type="chain" id="PRO_5045991988" description="FecR protein domain-containing protein" evidence="2">
    <location>
        <begin position="30"/>
        <end position="772"/>
    </location>
</feature>
<evidence type="ECO:0000313" key="4">
    <source>
        <dbReference type="EMBL" id="MBC3829985.1"/>
    </source>
</evidence>
<feature type="signal peptide" evidence="2">
    <location>
        <begin position="1"/>
        <end position="29"/>
    </location>
</feature>
<feature type="compositionally biased region" description="Basic and acidic residues" evidence="1">
    <location>
        <begin position="610"/>
        <end position="647"/>
    </location>
</feature>
<feature type="region of interest" description="Disordered" evidence="1">
    <location>
        <begin position="32"/>
        <end position="62"/>
    </location>
</feature>
<feature type="compositionally biased region" description="Pro residues" evidence="1">
    <location>
        <begin position="33"/>
        <end position="44"/>
    </location>
</feature>
<feature type="compositionally biased region" description="Polar residues" evidence="1">
    <location>
        <begin position="552"/>
        <end position="569"/>
    </location>
</feature>
<evidence type="ECO:0000313" key="5">
    <source>
        <dbReference type="Proteomes" id="UP000643610"/>
    </source>
</evidence>
<dbReference type="PANTHER" id="PTHR38731:SF3">
    <property type="entry name" value="BLL6125 PROTEIN"/>
    <property type="match status" value="1"/>
</dbReference>
<name>A0ABR6XKN6_9BURK</name>
<feature type="compositionally biased region" description="Basic and acidic residues" evidence="1">
    <location>
        <begin position="471"/>
        <end position="493"/>
    </location>
</feature>
<accession>A0ABR6XKN6</accession>
<dbReference type="RefSeq" id="WP_186889038.1">
    <property type="nucleotide sequence ID" value="NZ_JACOFU010000001.1"/>
</dbReference>
<feature type="compositionally biased region" description="Basic and acidic residues" evidence="1">
    <location>
        <begin position="733"/>
        <end position="772"/>
    </location>
</feature>
<feature type="compositionally biased region" description="Basic and acidic residues" evidence="1">
    <location>
        <begin position="697"/>
        <end position="718"/>
    </location>
</feature>
<dbReference type="InterPro" id="IPR046535">
    <property type="entry name" value="DUF6600"/>
</dbReference>
<evidence type="ECO:0000259" key="3">
    <source>
        <dbReference type="Pfam" id="PF04773"/>
    </source>
</evidence>
<reference evidence="4 5" key="1">
    <citation type="submission" date="2020-08" db="EMBL/GenBank/DDBJ databases">
        <title>Novel species isolated from subtropical streams in China.</title>
        <authorList>
            <person name="Lu H."/>
        </authorList>
    </citation>
    <scope>NUCLEOTIDE SEQUENCE [LARGE SCALE GENOMIC DNA]</scope>
    <source>
        <strain evidence="4 5">KCTC 52442</strain>
    </source>
</reference>
<feature type="compositionally biased region" description="Low complexity" evidence="1">
    <location>
        <begin position="664"/>
        <end position="677"/>
    </location>
</feature>
<comment type="caution">
    <text evidence="4">The sequence shown here is derived from an EMBL/GenBank/DDBJ whole genome shotgun (WGS) entry which is preliminary data.</text>
</comment>
<feature type="compositionally biased region" description="Polar residues" evidence="1">
    <location>
        <begin position="582"/>
        <end position="608"/>
    </location>
</feature>
<dbReference type="PANTHER" id="PTHR38731">
    <property type="entry name" value="LIPL45-RELATED LIPOPROTEIN-RELATED"/>
    <property type="match status" value="1"/>
</dbReference>
<keyword evidence="5" id="KW-1185">Reference proteome</keyword>
<dbReference type="Pfam" id="PF20245">
    <property type="entry name" value="DUF6600"/>
    <property type="match status" value="1"/>
</dbReference>
<evidence type="ECO:0000256" key="1">
    <source>
        <dbReference type="SAM" id="MobiDB-lite"/>
    </source>
</evidence>
<evidence type="ECO:0000256" key="2">
    <source>
        <dbReference type="SAM" id="SignalP"/>
    </source>
</evidence>